<keyword evidence="1" id="KW-0812">Transmembrane</keyword>
<dbReference type="KEGG" id="vpn:A21D_00773"/>
<evidence type="ECO:0008006" key="4">
    <source>
        <dbReference type="Google" id="ProtNLM"/>
    </source>
</evidence>
<evidence type="ECO:0000256" key="1">
    <source>
        <dbReference type="SAM" id="Phobius"/>
    </source>
</evidence>
<dbReference type="Proteomes" id="UP000234237">
    <property type="component" value="Chromosome"/>
</dbReference>
<sequence length="96" mass="11186">MNANDDDESKEKYVNNIHRYGEKTLNFLILIIITITIIDYHEFRVFIFISMAILFAFRTYIEWKHIKGSLQYLLSATSIGLCIIGAVVYSILDHII</sequence>
<reference evidence="3" key="1">
    <citation type="submission" date="2016-11" db="EMBL/GenBank/DDBJ databases">
        <title>Complete genome sequence of Virgibacillus pantothenticus 21D, a halophilic bacterium isolated from the deep hypersaline anoxic basin Discovery in the Mediterranean Sea.</title>
        <authorList>
            <person name="Zeaiter Z."/>
            <person name="Booth J.M."/>
            <person name="Prosdocimi E.M."/>
            <person name="Mapelli F."/>
            <person name="Fusi M."/>
            <person name="Daffonchio D."/>
            <person name="Borin S."/>
            <person name="Crotti E."/>
        </authorList>
    </citation>
    <scope>NUCLEOTIDE SEQUENCE [LARGE SCALE GENOMIC DNA]</scope>
    <source>
        <strain evidence="3">21D</strain>
    </source>
</reference>
<keyword evidence="1" id="KW-0472">Membrane</keyword>
<dbReference type="Pfam" id="PF13789">
    <property type="entry name" value="DUF4181"/>
    <property type="match status" value="1"/>
</dbReference>
<gene>
    <name evidence="2" type="ORF">A21D_00773</name>
</gene>
<dbReference type="AlphaFoldDB" id="A0A2K9IWQ6"/>
<organism evidence="2 3">
    <name type="scientific">Virgibacillus dokdonensis</name>
    <dbReference type="NCBI Taxonomy" id="302167"/>
    <lineage>
        <taxon>Bacteria</taxon>
        <taxon>Bacillati</taxon>
        <taxon>Bacillota</taxon>
        <taxon>Bacilli</taxon>
        <taxon>Bacillales</taxon>
        <taxon>Bacillaceae</taxon>
        <taxon>Virgibacillus</taxon>
    </lineage>
</organism>
<accession>A0A2K9IWQ6</accession>
<name>A0A2K9IWQ6_9BACI</name>
<feature type="transmembrane region" description="Helical" evidence="1">
    <location>
        <begin position="20"/>
        <end position="38"/>
    </location>
</feature>
<feature type="transmembrane region" description="Helical" evidence="1">
    <location>
        <begin position="73"/>
        <end position="92"/>
    </location>
</feature>
<keyword evidence="1" id="KW-1133">Transmembrane helix</keyword>
<dbReference type="InterPro" id="IPR025441">
    <property type="entry name" value="DUF4181"/>
</dbReference>
<dbReference type="EMBL" id="CP018622">
    <property type="protein sequence ID" value="AUJ23885.1"/>
    <property type="molecule type" value="Genomic_DNA"/>
</dbReference>
<proteinExistence type="predicted"/>
<evidence type="ECO:0000313" key="3">
    <source>
        <dbReference type="Proteomes" id="UP000234237"/>
    </source>
</evidence>
<evidence type="ECO:0000313" key="2">
    <source>
        <dbReference type="EMBL" id="AUJ23885.1"/>
    </source>
</evidence>
<feature type="transmembrane region" description="Helical" evidence="1">
    <location>
        <begin position="44"/>
        <end position="61"/>
    </location>
</feature>
<protein>
    <recommendedName>
        <fullName evidence="4">DUF4181 domain-containing protein</fullName>
    </recommendedName>
</protein>